<dbReference type="AlphaFoldDB" id="A0A2T3A470"/>
<dbReference type="EMBL" id="KZ678476">
    <property type="protein sequence ID" value="PSR82498.1"/>
    <property type="molecule type" value="Genomic_DNA"/>
</dbReference>
<reference evidence="1 2" key="1">
    <citation type="journal article" date="2018" name="Mycol. Prog.">
        <title>Coniella lustricola, a new species from submerged detritus.</title>
        <authorList>
            <person name="Raudabaugh D.B."/>
            <person name="Iturriaga T."/>
            <person name="Carver A."/>
            <person name="Mondo S."/>
            <person name="Pangilinan J."/>
            <person name="Lipzen A."/>
            <person name="He G."/>
            <person name="Amirebrahimi M."/>
            <person name="Grigoriev I.V."/>
            <person name="Miller A.N."/>
        </authorList>
    </citation>
    <scope>NUCLEOTIDE SEQUENCE [LARGE SCALE GENOMIC DNA]</scope>
    <source>
        <strain evidence="1 2">B22-T-1</strain>
    </source>
</reference>
<evidence type="ECO:0000313" key="1">
    <source>
        <dbReference type="EMBL" id="PSR82498.1"/>
    </source>
</evidence>
<sequence length="192" mass="21856">MSWMCATHWGERVDGWLHRLQRVGSPFDCFAVCSSARCDCQSKTWTVQKDSYGTFLMLPLGESRFLGVLGALPCWETKFDMQNDPTEMFGLVMVHLIVSDKEMKSLLKDSSRISASSTLILRQVGFDRFERAGIGPPAILMLRMNDARMPTTSRRLASMLKTMLKCTMDSRKRWGGEPLRIRVPKATTQREP</sequence>
<dbReference type="InParanoid" id="A0A2T3A470"/>
<dbReference type="Proteomes" id="UP000241462">
    <property type="component" value="Unassembled WGS sequence"/>
</dbReference>
<proteinExistence type="predicted"/>
<evidence type="ECO:0000313" key="2">
    <source>
        <dbReference type="Proteomes" id="UP000241462"/>
    </source>
</evidence>
<name>A0A2T3A470_9PEZI</name>
<protein>
    <submittedName>
        <fullName evidence="1">Uncharacterized protein</fullName>
    </submittedName>
</protein>
<organism evidence="1 2">
    <name type="scientific">Coniella lustricola</name>
    <dbReference type="NCBI Taxonomy" id="2025994"/>
    <lineage>
        <taxon>Eukaryota</taxon>
        <taxon>Fungi</taxon>
        <taxon>Dikarya</taxon>
        <taxon>Ascomycota</taxon>
        <taxon>Pezizomycotina</taxon>
        <taxon>Sordariomycetes</taxon>
        <taxon>Sordariomycetidae</taxon>
        <taxon>Diaporthales</taxon>
        <taxon>Schizoparmaceae</taxon>
        <taxon>Coniella</taxon>
    </lineage>
</organism>
<keyword evidence="2" id="KW-1185">Reference proteome</keyword>
<accession>A0A2T3A470</accession>
<gene>
    <name evidence="1" type="ORF">BD289DRAFT_13329</name>
</gene>